<feature type="domain" description="HTH tetR-type" evidence="6">
    <location>
        <begin position="8"/>
        <end position="68"/>
    </location>
</feature>
<evidence type="ECO:0000259" key="6">
    <source>
        <dbReference type="PROSITE" id="PS50977"/>
    </source>
</evidence>
<dbReference type="InterPro" id="IPR001647">
    <property type="entry name" value="HTH_TetR"/>
</dbReference>
<keyword evidence="4" id="KW-0804">Transcription</keyword>
<gene>
    <name evidence="7" type="ORF">FHR82_006992</name>
</gene>
<dbReference type="InterPro" id="IPR039538">
    <property type="entry name" value="BetI_C"/>
</dbReference>
<dbReference type="EMBL" id="JACHJQ010000008">
    <property type="protein sequence ID" value="MBB4910733.1"/>
    <property type="molecule type" value="Genomic_DNA"/>
</dbReference>
<name>A0A7W7QC68_9PSEU</name>
<evidence type="ECO:0000256" key="4">
    <source>
        <dbReference type="ARBA" id="ARBA00023163"/>
    </source>
</evidence>
<feature type="DNA-binding region" description="H-T-H motif" evidence="5">
    <location>
        <begin position="31"/>
        <end position="50"/>
    </location>
</feature>
<evidence type="ECO:0000256" key="1">
    <source>
        <dbReference type="ARBA" id="ARBA00022491"/>
    </source>
</evidence>
<dbReference type="GO" id="GO:0003700">
    <property type="term" value="F:DNA-binding transcription factor activity"/>
    <property type="evidence" value="ECO:0007669"/>
    <property type="project" value="TreeGrafter"/>
</dbReference>
<dbReference type="AlphaFoldDB" id="A0A7W7QC68"/>
<evidence type="ECO:0000256" key="3">
    <source>
        <dbReference type="ARBA" id="ARBA00023125"/>
    </source>
</evidence>
<dbReference type="PANTHER" id="PTHR30055:SF234">
    <property type="entry name" value="HTH-TYPE TRANSCRIPTIONAL REGULATOR BETI"/>
    <property type="match status" value="1"/>
</dbReference>
<accession>A0A7W7QC68</accession>
<dbReference type="Pfam" id="PF13977">
    <property type="entry name" value="TetR_C_6"/>
    <property type="match status" value="1"/>
</dbReference>
<dbReference type="PANTHER" id="PTHR30055">
    <property type="entry name" value="HTH-TYPE TRANSCRIPTIONAL REGULATOR RUTR"/>
    <property type="match status" value="1"/>
</dbReference>
<keyword evidence="8" id="KW-1185">Reference proteome</keyword>
<proteinExistence type="predicted"/>
<dbReference type="InterPro" id="IPR009057">
    <property type="entry name" value="Homeodomain-like_sf"/>
</dbReference>
<evidence type="ECO:0000313" key="8">
    <source>
        <dbReference type="Proteomes" id="UP000520767"/>
    </source>
</evidence>
<dbReference type="PROSITE" id="PS50977">
    <property type="entry name" value="HTH_TETR_2"/>
    <property type="match status" value="1"/>
</dbReference>
<dbReference type="SUPFAM" id="SSF46689">
    <property type="entry name" value="Homeodomain-like"/>
    <property type="match status" value="1"/>
</dbReference>
<dbReference type="Proteomes" id="UP000520767">
    <property type="component" value="Unassembled WGS sequence"/>
</dbReference>
<evidence type="ECO:0000256" key="2">
    <source>
        <dbReference type="ARBA" id="ARBA00023015"/>
    </source>
</evidence>
<organism evidence="7 8">
    <name type="scientific">Actinophytocola algeriensis</name>
    <dbReference type="NCBI Taxonomy" id="1768010"/>
    <lineage>
        <taxon>Bacteria</taxon>
        <taxon>Bacillati</taxon>
        <taxon>Actinomycetota</taxon>
        <taxon>Actinomycetes</taxon>
        <taxon>Pseudonocardiales</taxon>
        <taxon>Pseudonocardiaceae</taxon>
    </lineage>
</organism>
<evidence type="ECO:0000256" key="5">
    <source>
        <dbReference type="PROSITE-ProRule" id="PRU00335"/>
    </source>
</evidence>
<evidence type="ECO:0000313" key="7">
    <source>
        <dbReference type="EMBL" id="MBB4910733.1"/>
    </source>
</evidence>
<keyword evidence="1" id="KW-0678">Repressor</keyword>
<dbReference type="RefSeq" id="WP_184814777.1">
    <property type="nucleotide sequence ID" value="NZ_JACHJQ010000008.1"/>
</dbReference>
<comment type="caution">
    <text evidence="7">The sequence shown here is derived from an EMBL/GenBank/DDBJ whole genome shotgun (WGS) entry which is preliminary data.</text>
</comment>
<sequence length="200" mass="22264">MPKKVDHRTRRNTIAGAVWQLSAHGGIEAVTMRHVAAAAGMSLGQVQHYFTAKDELLAFAHELLTDRLTARVTQRDHPHDIEEPRPRDTIRDALAELLPLDEQRRTEAHYRLMFLARSAVSTEFAAHLGKAHTDLHTFVADQIRRGQRRGTVAVHLAPAREARTLLAVLDGLTAHVLVGHHSAQDAEQALDDHLDDLFTG</sequence>
<reference evidence="7 8" key="1">
    <citation type="submission" date="2020-08" db="EMBL/GenBank/DDBJ databases">
        <title>Genomic Encyclopedia of Type Strains, Phase III (KMG-III): the genomes of soil and plant-associated and newly described type strains.</title>
        <authorList>
            <person name="Whitman W."/>
        </authorList>
    </citation>
    <scope>NUCLEOTIDE SEQUENCE [LARGE SCALE GENOMIC DNA]</scope>
    <source>
        <strain evidence="7 8">CECT 8960</strain>
    </source>
</reference>
<dbReference type="InterPro" id="IPR050109">
    <property type="entry name" value="HTH-type_TetR-like_transc_reg"/>
</dbReference>
<keyword evidence="3 5" id="KW-0238">DNA-binding</keyword>
<dbReference type="Gene3D" id="1.10.357.10">
    <property type="entry name" value="Tetracycline Repressor, domain 2"/>
    <property type="match status" value="1"/>
</dbReference>
<keyword evidence="2" id="KW-0805">Transcription regulation</keyword>
<dbReference type="SUPFAM" id="SSF48498">
    <property type="entry name" value="Tetracyclin repressor-like, C-terminal domain"/>
    <property type="match status" value="1"/>
</dbReference>
<dbReference type="GO" id="GO:0000976">
    <property type="term" value="F:transcription cis-regulatory region binding"/>
    <property type="evidence" value="ECO:0007669"/>
    <property type="project" value="TreeGrafter"/>
</dbReference>
<dbReference type="Pfam" id="PF00440">
    <property type="entry name" value="TetR_N"/>
    <property type="match status" value="1"/>
</dbReference>
<protein>
    <submittedName>
        <fullName evidence="7">AcrR family transcriptional regulator</fullName>
    </submittedName>
</protein>
<dbReference type="InterPro" id="IPR036271">
    <property type="entry name" value="Tet_transcr_reg_TetR-rel_C_sf"/>
</dbReference>